<gene>
    <name evidence="2" type="ORF">TRFO_06224</name>
</gene>
<dbReference type="EMBL" id="MLAK01000782">
    <property type="protein sequence ID" value="OHT04777.1"/>
    <property type="molecule type" value="Genomic_DNA"/>
</dbReference>
<keyword evidence="1" id="KW-0175">Coiled coil</keyword>
<dbReference type="VEuPathDB" id="TrichDB:TRFO_06224"/>
<name>A0A1J4K031_9EUKA</name>
<organism evidence="2 3">
    <name type="scientific">Tritrichomonas foetus</name>
    <dbReference type="NCBI Taxonomy" id="1144522"/>
    <lineage>
        <taxon>Eukaryota</taxon>
        <taxon>Metamonada</taxon>
        <taxon>Parabasalia</taxon>
        <taxon>Tritrichomonadida</taxon>
        <taxon>Tritrichomonadidae</taxon>
        <taxon>Tritrichomonas</taxon>
    </lineage>
</organism>
<reference evidence="2" key="1">
    <citation type="submission" date="2016-10" db="EMBL/GenBank/DDBJ databases">
        <authorList>
            <person name="Benchimol M."/>
            <person name="Almeida L.G."/>
            <person name="Vasconcelos A.T."/>
            <person name="Perreira-Neves A."/>
            <person name="Rosa I.A."/>
            <person name="Tasca T."/>
            <person name="Bogo M.R."/>
            <person name="de Souza W."/>
        </authorList>
    </citation>
    <scope>NUCLEOTIDE SEQUENCE [LARGE SCALE GENOMIC DNA]</scope>
    <source>
        <strain evidence="2">K</strain>
    </source>
</reference>
<evidence type="ECO:0000256" key="1">
    <source>
        <dbReference type="SAM" id="Coils"/>
    </source>
</evidence>
<feature type="coiled-coil region" evidence="1">
    <location>
        <begin position="382"/>
        <end position="409"/>
    </location>
</feature>
<proteinExistence type="predicted"/>
<sequence length="492" mass="56654">MKVKYGDRVLSLHKGGNVSLEKEGFTESHSISQNINYNNCNFNPIQFNRYGDRVLLFTNDVEIYEFKTDSVDCLAKIDFPNGIFPDNLFWSQIENDNIIACFPNHICLINSSNGQIINKMEIGDIKKCKTWQNSIILHRFSLISLTGEHNLSIISPFTSHNFILNPIDFQEFQQSLPNINSNYFNACFSDVYPEKSKLAHSQFNSLFGIRISPFIYPLNVNIDSKILDFECRNNEIFAITEKELYRISIPSFPSIFDSQKCINVNVIKLAEISFEKLFSCDSLLFGVNSRLHADTQKVFQLFDKCVISLHQNSNITQILPKRPKRPINITALYNDEFSSLINNNNDNKNLDSQNLILLFKNGTIAEVEDQSIYYDDSLSTKMKQLQDRREELLALRQSVELKARNFRKELAQLRPTSDVKNLLKRLQALKLDTQTQNDDISHASEVIEKIKKDIPELQKGAFNGYMKFSERLDQNARPISVLKSAVERSVKK</sequence>
<evidence type="ECO:0000313" key="2">
    <source>
        <dbReference type="EMBL" id="OHT04777.1"/>
    </source>
</evidence>
<comment type="caution">
    <text evidence="2">The sequence shown here is derived from an EMBL/GenBank/DDBJ whole genome shotgun (WGS) entry which is preliminary data.</text>
</comment>
<dbReference type="RefSeq" id="XP_068357913.1">
    <property type="nucleotide sequence ID" value="XM_068492966.1"/>
</dbReference>
<dbReference type="AlphaFoldDB" id="A0A1J4K031"/>
<evidence type="ECO:0000313" key="3">
    <source>
        <dbReference type="Proteomes" id="UP000179807"/>
    </source>
</evidence>
<protein>
    <submittedName>
        <fullName evidence="2">Uncharacterized protein</fullName>
    </submittedName>
</protein>
<accession>A0A1J4K031</accession>
<dbReference type="GeneID" id="94827670"/>
<dbReference type="Proteomes" id="UP000179807">
    <property type="component" value="Unassembled WGS sequence"/>
</dbReference>
<keyword evidence="3" id="KW-1185">Reference proteome</keyword>